<dbReference type="Gene3D" id="2.40.50.140">
    <property type="entry name" value="Nucleic acid-binding proteins"/>
    <property type="match status" value="1"/>
</dbReference>
<evidence type="ECO:0000256" key="16">
    <source>
        <dbReference type="PROSITE-ProRule" id="PRU00209"/>
    </source>
</evidence>
<evidence type="ECO:0000259" key="18">
    <source>
        <dbReference type="PROSITE" id="PS51447"/>
    </source>
</evidence>
<dbReference type="SMART" id="SM00874">
    <property type="entry name" value="B5"/>
    <property type="match status" value="1"/>
</dbReference>
<evidence type="ECO:0000256" key="8">
    <source>
        <dbReference type="ARBA" id="ARBA00022741"/>
    </source>
</evidence>
<dbReference type="GO" id="GO:0009328">
    <property type="term" value="C:phenylalanine-tRNA ligase complex"/>
    <property type="evidence" value="ECO:0007669"/>
    <property type="project" value="TreeGrafter"/>
</dbReference>
<evidence type="ECO:0000256" key="12">
    <source>
        <dbReference type="ARBA" id="ARBA00022917"/>
    </source>
</evidence>
<keyword evidence="4 15" id="KW-0963">Cytoplasm</keyword>
<feature type="binding site" evidence="15">
    <location>
        <position position="456"/>
    </location>
    <ligand>
        <name>Mg(2+)</name>
        <dbReference type="ChEBI" id="CHEBI:18420"/>
        <note>shared with alpha subunit</note>
    </ligand>
</feature>
<dbReference type="InterPro" id="IPR002547">
    <property type="entry name" value="tRNA-bd_dom"/>
</dbReference>
<sequence>MKIPFSWLKDFIDLDLSPQDIAKHLTMAGLEVEAIETHDPSFDGVVVGYVEEVVPHPNADKLRIATVSNGKESVQVVCGAPNCRKGMKTAFAEIGASILLDNDEKLKIKKTKIRGVESNGMLASGKELRISDDTDGILDLSDEFKVGEDLKKHFTEVVFEIALTPNLNYASSVFGVARELSSILGIPLKKVPLKFPVEETNVSEEAKVIVEAKKNAPRYMGRLVKDVKLGASPVWMQNRLSKAGFRPINNVVDITNYVLFERGHPLHAFDFDKISDKTLYVREAKENESLITLDGKERKLTGEDVVIADSNKVLAIAGVMGANNSEVGESTTSVFLEAAYFDPVAVRKTSKRQGLLTEASRRFERGADPNALEEALDRACFLLNSLAGGKVLKETLDISHKDFAPKIIRCGIPRVNEILGLQLSLSEVETLLRRLNFVTKAEGEALLVQVPTYRSDISQEIDLIEEVARLYGYENIRVSASMPKWRGSLKENAIGFDFERLIRKILLSQGLQEFLTCDLIGPKLKEIAEEALMPSEVEVSVLNPTSIEQSILRTSLMPGLLQVVKFNYDRQIFDIDGFEVGRIHFKDGASFREESMAAIVLMGKERPVEWEEKPVSVNFYDLKGVIENLFDTLGIKDAKFQNQKLKPFHDGRQASVFVGELKVGALGEVHPSILRKLNVSEPIYFAEFNLADLYRVSNLVPKIKEIPLYPTSERDWTLTLNDDVPFDYILHLITSVPSTLLESCQLVNVWKGSKLGAGLKNLTFRFVYRDRNKTLSQEEVDKEHTRICDAVRTGLVKKN</sequence>
<evidence type="ECO:0000313" key="20">
    <source>
        <dbReference type="EMBL" id="CDR33018.1"/>
    </source>
</evidence>
<dbReference type="InterPro" id="IPR033714">
    <property type="entry name" value="tRNA_bind_bactPheRS"/>
</dbReference>
<dbReference type="Pfam" id="PF03484">
    <property type="entry name" value="B5"/>
    <property type="match status" value="1"/>
</dbReference>
<dbReference type="AlphaFoldDB" id="A0A090D0C0"/>
<dbReference type="InterPro" id="IPR036690">
    <property type="entry name" value="Fdx_antiC-bd_sf"/>
</dbReference>
<dbReference type="SUPFAM" id="SSF46955">
    <property type="entry name" value="Putative DNA-binding domain"/>
    <property type="match status" value="1"/>
</dbReference>
<dbReference type="EMBL" id="CCEJ010000001">
    <property type="protein sequence ID" value="CDR33018.1"/>
    <property type="molecule type" value="Genomic_DNA"/>
</dbReference>
<dbReference type="InterPro" id="IPR005146">
    <property type="entry name" value="B3/B4_tRNA-bd"/>
</dbReference>
<evidence type="ECO:0000256" key="11">
    <source>
        <dbReference type="ARBA" id="ARBA00022884"/>
    </source>
</evidence>
<dbReference type="Gene3D" id="3.30.70.380">
    <property type="entry name" value="Ferrodoxin-fold anticodon-binding domain"/>
    <property type="match status" value="1"/>
</dbReference>
<keyword evidence="12 15" id="KW-0648">Protein biosynthesis</keyword>
<dbReference type="GO" id="GO:0000287">
    <property type="term" value="F:magnesium ion binding"/>
    <property type="evidence" value="ECO:0007669"/>
    <property type="project" value="UniProtKB-UniRule"/>
</dbReference>
<evidence type="ECO:0000259" key="19">
    <source>
        <dbReference type="PROSITE" id="PS51483"/>
    </source>
</evidence>
<dbReference type="InterPro" id="IPR020825">
    <property type="entry name" value="Phe-tRNA_synthase-like_B3/B4"/>
</dbReference>
<dbReference type="PANTHER" id="PTHR10947">
    <property type="entry name" value="PHENYLALANYL-TRNA SYNTHETASE BETA CHAIN AND LEUCINE-RICH REPEAT-CONTAINING PROTEIN 47"/>
    <property type="match status" value="1"/>
</dbReference>
<dbReference type="InterPro" id="IPR004532">
    <property type="entry name" value="Phe-tRNA-ligase_IIc_bsu_bact"/>
</dbReference>
<dbReference type="PROSITE" id="PS51483">
    <property type="entry name" value="B5"/>
    <property type="match status" value="1"/>
</dbReference>
<dbReference type="NCBIfam" id="NF045760">
    <property type="entry name" value="YtpR"/>
    <property type="match status" value="1"/>
</dbReference>
<dbReference type="Gene3D" id="3.30.56.10">
    <property type="match status" value="2"/>
</dbReference>
<keyword evidence="21" id="KW-1185">Reference proteome</keyword>
<dbReference type="Pfam" id="PF01588">
    <property type="entry name" value="tRNA_bind"/>
    <property type="match status" value="1"/>
</dbReference>
<protein>
    <recommendedName>
        <fullName evidence="15">Phenylalanine--tRNA ligase beta subunit</fullName>
        <ecNumber evidence="15">6.1.1.20</ecNumber>
    </recommendedName>
    <alternativeName>
        <fullName evidence="15">Phenylalanyl-tRNA synthetase beta subunit</fullName>
        <shortName evidence="15">PheRS</shortName>
    </alternativeName>
</protein>
<dbReference type="Pfam" id="PF03147">
    <property type="entry name" value="FDX-ACB"/>
    <property type="match status" value="1"/>
</dbReference>
<feature type="domain" description="FDX-ACB" evidence="18">
    <location>
        <begin position="707"/>
        <end position="799"/>
    </location>
</feature>
<dbReference type="GO" id="GO:0000049">
    <property type="term" value="F:tRNA binding"/>
    <property type="evidence" value="ECO:0007669"/>
    <property type="project" value="UniProtKB-UniRule"/>
</dbReference>
<accession>A0A090D0C0</accession>
<evidence type="ECO:0000256" key="2">
    <source>
        <dbReference type="ARBA" id="ARBA00008653"/>
    </source>
</evidence>
<dbReference type="PROSITE" id="PS50886">
    <property type="entry name" value="TRBD"/>
    <property type="match status" value="1"/>
</dbReference>
<keyword evidence="5 16" id="KW-0820">tRNA-binding</keyword>
<keyword evidence="11 16" id="KW-0694">RNA-binding</keyword>
<dbReference type="EC" id="6.1.1.20" evidence="15"/>
<feature type="binding site" evidence="15">
    <location>
        <position position="465"/>
    </location>
    <ligand>
        <name>Mg(2+)</name>
        <dbReference type="ChEBI" id="CHEBI:18420"/>
        <note>shared with alpha subunit</note>
    </ligand>
</feature>
<dbReference type="NCBIfam" id="TIGR00472">
    <property type="entry name" value="pheT_bact"/>
    <property type="match status" value="1"/>
</dbReference>
<comment type="cofactor">
    <cofactor evidence="15">
        <name>Mg(2+)</name>
        <dbReference type="ChEBI" id="CHEBI:18420"/>
    </cofactor>
    <text evidence="15">Binds 2 magnesium ions per tetramer.</text>
</comment>
<dbReference type="HAMAP" id="MF_00283">
    <property type="entry name" value="Phe_tRNA_synth_beta1"/>
    <property type="match status" value="1"/>
</dbReference>
<dbReference type="InterPro" id="IPR045864">
    <property type="entry name" value="aa-tRNA-synth_II/BPL/LPL"/>
</dbReference>
<feature type="binding site" evidence="15">
    <location>
        <position position="462"/>
    </location>
    <ligand>
        <name>Mg(2+)</name>
        <dbReference type="ChEBI" id="CHEBI:18420"/>
        <note>shared with alpha subunit</note>
    </ligand>
</feature>
<dbReference type="Gene3D" id="3.50.40.10">
    <property type="entry name" value="Phenylalanyl-trna Synthetase, Chain B, domain 3"/>
    <property type="match status" value="1"/>
</dbReference>
<comment type="subcellular location">
    <subcellularLocation>
        <location evidence="1 15">Cytoplasm</location>
    </subcellularLocation>
</comment>
<evidence type="ECO:0000256" key="3">
    <source>
        <dbReference type="ARBA" id="ARBA00011209"/>
    </source>
</evidence>
<evidence type="ECO:0000256" key="1">
    <source>
        <dbReference type="ARBA" id="ARBA00004496"/>
    </source>
</evidence>
<dbReference type="eggNOG" id="COG0072">
    <property type="taxonomic scope" value="Bacteria"/>
</dbReference>
<comment type="similarity">
    <text evidence="2 15">Belongs to the phenylalanyl-tRNA synthetase beta subunit family. Type 1 subfamily.</text>
</comment>
<dbReference type="SUPFAM" id="SSF56037">
    <property type="entry name" value="PheT/TilS domain"/>
    <property type="match status" value="1"/>
</dbReference>
<dbReference type="SMART" id="SM00873">
    <property type="entry name" value="B3_4"/>
    <property type="match status" value="1"/>
</dbReference>
<feature type="domain" description="TRNA-binding" evidence="17">
    <location>
        <begin position="39"/>
        <end position="151"/>
    </location>
</feature>
<dbReference type="PROSITE" id="PS51447">
    <property type="entry name" value="FDX_ACB"/>
    <property type="match status" value="1"/>
</dbReference>
<evidence type="ECO:0000256" key="7">
    <source>
        <dbReference type="ARBA" id="ARBA00022723"/>
    </source>
</evidence>
<organism evidence="20 21">
    <name type="scientific">Candidatus Criblamydia sequanensis CRIB-18</name>
    <dbReference type="NCBI Taxonomy" id="1437425"/>
    <lineage>
        <taxon>Bacteria</taxon>
        <taxon>Pseudomonadati</taxon>
        <taxon>Chlamydiota</taxon>
        <taxon>Chlamydiia</taxon>
        <taxon>Parachlamydiales</taxon>
        <taxon>Candidatus Criblamydiaceae</taxon>
        <taxon>Candidatus Criblamydia</taxon>
    </lineage>
</organism>
<keyword evidence="6 15" id="KW-0436">Ligase</keyword>
<evidence type="ECO:0000256" key="13">
    <source>
        <dbReference type="ARBA" id="ARBA00023146"/>
    </source>
</evidence>
<dbReference type="CDD" id="cd02796">
    <property type="entry name" value="tRNA_bind_bactPheRS"/>
    <property type="match status" value="1"/>
</dbReference>
<evidence type="ECO:0000256" key="4">
    <source>
        <dbReference type="ARBA" id="ARBA00022490"/>
    </source>
</evidence>
<evidence type="ECO:0000313" key="21">
    <source>
        <dbReference type="Proteomes" id="UP000031552"/>
    </source>
</evidence>
<dbReference type="STRING" id="1437425.CSEC_0179"/>
<dbReference type="CDD" id="cd00769">
    <property type="entry name" value="PheRS_beta_core"/>
    <property type="match status" value="1"/>
</dbReference>
<reference evidence="20" key="2">
    <citation type="submission" date="2014-09" db="EMBL/GenBank/DDBJ databases">
        <title>Criblamydia sequanensis harbors a mega-plasmid encoding arsenite resistance.</title>
        <authorList>
            <person name="Bertelli C."/>
            <person name="Goesmann A."/>
            <person name="Greub G."/>
        </authorList>
    </citation>
    <scope>NUCLEOTIDE SEQUENCE [LARGE SCALE GENOMIC DNA]</scope>
    <source>
        <strain evidence="20">CRIB-18</strain>
    </source>
</reference>
<evidence type="ECO:0000256" key="10">
    <source>
        <dbReference type="ARBA" id="ARBA00022842"/>
    </source>
</evidence>
<comment type="subunit">
    <text evidence="3 15">Tetramer of two alpha and two beta subunits.</text>
</comment>
<evidence type="ECO:0000256" key="15">
    <source>
        <dbReference type="HAMAP-Rule" id="MF_00283"/>
    </source>
</evidence>
<dbReference type="FunFam" id="3.50.40.10:FF:000001">
    <property type="entry name" value="Phenylalanine--tRNA ligase beta subunit"/>
    <property type="match status" value="1"/>
</dbReference>
<evidence type="ECO:0000256" key="14">
    <source>
        <dbReference type="ARBA" id="ARBA00049255"/>
    </source>
</evidence>
<dbReference type="InterPro" id="IPR009061">
    <property type="entry name" value="DNA-bd_dom_put_sf"/>
</dbReference>
<reference evidence="20" key="1">
    <citation type="submission" date="2013-12" db="EMBL/GenBank/DDBJ databases">
        <authorList>
            <person name="Linke B."/>
        </authorList>
    </citation>
    <scope>NUCLEOTIDE SEQUENCE [LARGE SCALE GENOMIC DNA]</scope>
    <source>
        <strain evidence="20">CRIB-18</strain>
    </source>
</reference>
<keyword evidence="10 15" id="KW-0460">Magnesium</keyword>
<dbReference type="FunFam" id="2.40.50.140:FF:000045">
    <property type="entry name" value="Phenylalanine--tRNA ligase beta subunit"/>
    <property type="match status" value="1"/>
</dbReference>
<evidence type="ECO:0000256" key="6">
    <source>
        <dbReference type="ARBA" id="ARBA00022598"/>
    </source>
</evidence>
<dbReference type="SUPFAM" id="SSF54991">
    <property type="entry name" value="Anticodon-binding domain of PheRS"/>
    <property type="match status" value="1"/>
</dbReference>
<feature type="domain" description="B5" evidence="19">
    <location>
        <begin position="403"/>
        <end position="478"/>
    </location>
</feature>
<keyword evidence="8 15" id="KW-0547">Nucleotide-binding</keyword>
<dbReference type="InterPro" id="IPR012340">
    <property type="entry name" value="NA-bd_OB-fold"/>
</dbReference>
<name>A0A090D0C0_9BACT</name>
<dbReference type="Proteomes" id="UP000031552">
    <property type="component" value="Unassembled WGS sequence"/>
</dbReference>
<dbReference type="Gene3D" id="3.30.930.10">
    <property type="entry name" value="Bira Bifunctional Protein, Domain 2"/>
    <property type="match status" value="1"/>
</dbReference>
<comment type="catalytic activity">
    <reaction evidence="14 15">
        <text>tRNA(Phe) + L-phenylalanine + ATP = L-phenylalanyl-tRNA(Phe) + AMP + diphosphate + H(+)</text>
        <dbReference type="Rhea" id="RHEA:19413"/>
        <dbReference type="Rhea" id="RHEA-COMP:9668"/>
        <dbReference type="Rhea" id="RHEA-COMP:9699"/>
        <dbReference type="ChEBI" id="CHEBI:15378"/>
        <dbReference type="ChEBI" id="CHEBI:30616"/>
        <dbReference type="ChEBI" id="CHEBI:33019"/>
        <dbReference type="ChEBI" id="CHEBI:58095"/>
        <dbReference type="ChEBI" id="CHEBI:78442"/>
        <dbReference type="ChEBI" id="CHEBI:78531"/>
        <dbReference type="ChEBI" id="CHEBI:456215"/>
        <dbReference type="EC" id="6.1.1.20"/>
    </reaction>
</comment>
<keyword evidence="9 15" id="KW-0067">ATP-binding</keyword>
<dbReference type="SUPFAM" id="SSF55681">
    <property type="entry name" value="Class II aaRS and biotin synthetases"/>
    <property type="match status" value="1"/>
</dbReference>
<dbReference type="PANTHER" id="PTHR10947:SF0">
    <property type="entry name" value="PHENYLALANINE--TRNA LIGASE BETA SUBUNIT"/>
    <property type="match status" value="1"/>
</dbReference>
<proteinExistence type="inferred from homology"/>
<dbReference type="RefSeq" id="WP_041016519.1">
    <property type="nucleotide sequence ID" value="NZ_CCEJ010000001.1"/>
</dbReference>
<feature type="binding site" evidence="15">
    <location>
        <position position="466"/>
    </location>
    <ligand>
        <name>Mg(2+)</name>
        <dbReference type="ChEBI" id="CHEBI:18420"/>
        <note>shared with alpha subunit</note>
    </ligand>
</feature>
<dbReference type="Pfam" id="PF17759">
    <property type="entry name" value="tRNA_synthFbeta"/>
    <property type="match status" value="1"/>
</dbReference>
<comment type="caution">
    <text evidence="20">The sequence shown here is derived from an EMBL/GenBank/DDBJ whole genome shotgun (WGS) entry which is preliminary data.</text>
</comment>
<evidence type="ECO:0000256" key="5">
    <source>
        <dbReference type="ARBA" id="ARBA00022555"/>
    </source>
</evidence>
<dbReference type="OrthoDB" id="9805455at2"/>
<dbReference type="GO" id="GO:0004826">
    <property type="term" value="F:phenylalanine-tRNA ligase activity"/>
    <property type="evidence" value="ECO:0007669"/>
    <property type="project" value="UniProtKB-UniRule"/>
</dbReference>
<evidence type="ECO:0000256" key="9">
    <source>
        <dbReference type="ARBA" id="ARBA00022840"/>
    </source>
</evidence>
<evidence type="ECO:0000259" key="17">
    <source>
        <dbReference type="PROSITE" id="PS50886"/>
    </source>
</evidence>
<dbReference type="Pfam" id="PF03483">
    <property type="entry name" value="B3_4"/>
    <property type="match status" value="1"/>
</dbReference>
<dbReference type="InterPro" id="IPR045060">
    <property type="entry name" value="Phe-tRNA-ligase_IIc_bsu"/>
</dbReference>
<dbReference type="GO" id="GO:0005524">
    <property type="term" value="F:ATP binding"/>
    <property type="evidence" value="ECO:0007669"/>
    <property type="project" value="UniProtKB-UniRule"/>
</dbReference>
<keyword evidence="13 15" id="KW-0030">Aminoacyl-tRNA synthetase</keyword>
<dbReference type="InterPro" id="IPR005121">
    <property type="entry name" value="Fdx_antiC-bd"/>
</dbReference>
<dbReference type="InterPro" id="IPR005147">
    <property type="entry name" value="tRNA_synthase_B5-dom"/>
</dbReference>
<dbReference type="InterPro" id="IPR041616">
    <property type="entry name" value="PheRS_beta_core"/>
</dbReference>
<dbReference type="SMART" id="SM00896">
    <property type="entry name" value="FDX-ACB"/>
    <property type="match status" value="1"/>
</dbReference>
<keyword evidence="7 15" id="KW-0479">Metal-binding</keyword>
<gene>
    <name evidence="15 20" type="primary">pheT</name>
    <name evidence="20" type="ORF">CSEC_0179</name>
</gene>
<dbReference type="GO" id="GO:0006432">
    <property type="term" value="P:phenylalanyl-tRNA aminoacylation"/>
    <property type="evidence" value="ECO:0007669"/>
    <property type="project" value="UniProtKB-UniRule"/>
</dbReference>
<dbReference type="SUPFAM" id="SSF50249">
    <property type="entry name" value="Nucleic acid-binding proteins"/>
    <property type="match status" value="1"/>
</dbReference>